<evidence type="ECO:0000313" key="2">
    <source>
        <dbReference type="Proteomes" id="UP000276133"/>
    </source>
</evidence>
<dbReference type="Proteomes" id="UP000276133">
    <property type="component" value="Unassembled WGS sequence"/>
</dbReference>
<gene>
    <name evidence="1" type="ORF">BpHYR1_004362</name>
</gene>
<organism evidence="1 2">
    <name type="scientific">Brachionus plicatilis</name>
    <name type="common">Marine rotifer</name>
    <name type="synonym">Brachionus muelleri</name>
    <dbReference type="NCBI Taxonomy" id="10195"/>
    <lineage>
        <taxon>Eukaryota</taxon>
        <taxon>Metazoa</taxon>
        <taxon>Spiralia</taxon>
        <taxon>Gnathifera</taxon>
        <taxon>Rotifera</taxon>
        <taxon>Eurotatoria</taxon>
        <taxon>Monogononta</taxon>
        <taxon>Pseudotrocha</taxon>
        <taxon>Ploima</taxon>
        <taxon>Brachionidae</taxon>
        <taxon>Brachionus</taxon>
    </lineage>
</organism>
<comment type="caution">
    <text evidence="1">The sequence shown here is derived from an EMBL/GenBank/DDBJ whole genome shotgun (WGS) entry which is preliminary data.</text>
</comment>
<protein>
    <submittedName>
        <fullName evidence="1">Uncharacterized protein</fullName>
    </submittedName>
</protein>
<dbReference type="AlphaFoldDB" id="A0A3M7QKF3"/>
<evidence type="ECO:0000313" key="1">
    <source>
        <dbReference type="EMBL" id="RNA11594.1"/>
    </source>
</evidence>
<proteinExistence type="predicted"/>
<keyword evidence="2" id="KW-1185">Reference proteome</keyword>
<reference evidence="1 2" key="1">
    <citation type="journal article" date="2018" name="Sci. Rep.">
        <title>Genomic signatures of local adaptation to the degree of environmental predictability in rotifers.</title>
        <authorList>
            <person name="Franch-Gras L."/>
            <person name="Hahn C."/>
            <person name="Garcia-Roger E.M."/>
            <person name="Carmona M.J."/>
            <person name="Serra M."/>
            <person name="Gomez A."/>
        </authorList>
    </citation>
    <scope>NUCLEOTIDE SEQUENCE [LARGE SCALE GENOMIC DNA]</scope>
    <source>
        <strain evidence="1">HYR1</strain>
    </source>
</reference>
<dbReference type="EMBL" id="REGN01005913">
    <property type="protein sequence ID" value="RNA11594.1"/>
    <property type="molecule type" value="Genomic_DNA"/>
</dbReference>
<accession>A0A3M7QKF3</accession>
<name>A0A3M7QKF3_BRAPC</name>
<sequence>MISSGNWLKVDRKNSDVENLIFLLKKFHMVVEKIFKKERILTVLRFYDQKFSSPQNKIEYARVLFSLIDRSLIEREKLAQFDSLIDF</sequence>